<reference evidence="1" key="1">
    <citation type="submission" date="2023-11" db="EMBL/GenBank/DDBJ databases">
        <title>Genome assemblies of two species of porcelain crab, Petrolisthes cinctipes and Petrolisthes manimaculis (Anomura: Porcellanidae).</title>
        <authorList>
            <person name="Angst P."/>
        </authorList>
    </citation>
    <scope>NUCLEOTIDE SEQUENCE</scope>
    <source>
        <strain evidence="1">PB745_02</strain>
        <tissue evidence="1">Gill</tissue>
    </source>
</reference>
<dbReference type="EMBL" id="JAWZYT010002973">
    <property type="protein sequence ID" value="KAK4300888.1"/>
    <property type="molecule type" value="Genomic_DNA"/>
</dbReference>
<dbReference type="AlphaFoldDB" id="A0AAE1TW82"/>
<evidence type="ECO:0000313" key="2">
    <source>
        <dbReference type="Proteomes" id="UP001292094"/>
    </source>
</evidence>
<comment type="caution">
    <text evidence="1">The sequence shown here is derived from an EMBL/GenBank/DDBJ whole genome shotgun (WGS) entry which is preliminary data.</text>
</comment>
<accession>A0AAE1TW82</accession>
<protein>
    <submittedName>
        <fullName evidence="1">Uncharacterized protein</fullName>
    </submittedName>
</protein>
<sequence length="173" mass="20154">MNALSYVWNSGTKTRDWRERKGDMRFYPWAFYANLTDNPYTESHYLSHKVKNNPLQCTTWEECATDAFFDNQPCPNGRMGLFCEFETTNLVPFTYALRESTENDGNEGIISPGIWYTLYILFRWSEWSLRGALTPADVRLTVTVTSTDIERRACDSVKTNGVNIMYTWNVMFS</sequence>
<evidence type="ECO:0000313" key="1">
    <source>
        <dbReference type="EMBL" id="KAK4300888.1"/>
    </source>
</evidence>
<organism evidence="1 2">
    <name type="scientific">Petrolisthes manimaculis</name>
    <dbReference type="NCBI Taxonomy" id="1843537"/>
    <lineage>
        <taxon>Eukaryota</taxon>
        <taxon>Metazoa</taxon>
        <taxon>Ecdysozoa</taxon>
        <taxon>Arthropoda</taxon>
        <taxon>Crustacea</taxon>
        <taxon>Multicrustacea</taxon>
        <taxon>Malacostraca</taxon>
        <taxon>Eumalacostraca</taxon>
        <taxon>Eucarida</taxon>
        <taxon>Decapoda</taxon>
        <taxon>Pleocyemata</taxon>
        <taxon>Anomura</taxon>
        <taxon>Galatheoidea</taxon>
        <taxon>Porcellanidae</taxon>
        <taxon>Petrolisthes</taxon>
    </lineage>
</organism>
<name>A0AAE1TW82_9EUCA</name>
<dbReference type="Proteomes" id="UP001292094">
    <property type="component" value="Unassembled WGS sequence"/>
</dbReference>
<proteinExistence type="predicted"/>
<keyword evidence="2" id="KW-1185">Reference proteome</keyword>
<gene>
    <name evidence="1" type="ORF">Pmani_026962</name>
</gene>